<reference evidence="2" key="1">
    <citation type="submission" date="2017-10" db="EMBL/GenBank/DDBJ databases">
        <title>Draft genome sequence of the planktic cyanobacteria Tychonema bourrellyi isolated from alpine lentic freshwater.</title>
        <authorList>
            <person name="Tett A."/>
            <person name="Armanini F."/>
            <person name="Asnicar F."/>
            <person name="Boscaini A."/>
            <person name="Pasolli E."/>
            <person name="Zolfo M."/>
            <person name="Donati C."/>
            <person name="Salmaso N."/>
            <person name="Segata N."/>
        </authorList>
    </citation>
    <scope>NUCLEOTIDE SEQUENCE</scope>
    <source>
        <strain evidence="2">FEM_GT703</strain>
    </source>
</reference>
<dbReference type="PANTHER" id="PTHR34107">
    <property type="entry name" value="SLL0198 PROTEIN-RELATED"/>
    <property type="match status" value="1"/>
</dbReference>
<dbReference type="OrthoDB" id="530973at2"/>
<dbReference type="PANTHER" id="PTHR34107:SF4">
    <property type="entry name" value="SLL1222 PROTEIN"/>
    <property type="match status" value="1"/>
</dbReference>
<evidence type="ECO:0000313" key="2">
    <source>
        <dbReference type="EMBL" id="PHX57007.1"/>
    </source>
</evidence>
<keyword evidence="2" id="KW-0255">Endonuclease</keyword>
<dbReference type="SUPFAM" id="SSF52980">
    <property type="entry name" value="Restriction endonuclease-like"/>
    <property type="match status" value="1"/>
</dbReference>
<dbReference type="AlphaFoldDB" id="A0A2G4F692"/>
<name>A0A2G4F692_9CYAN</name>
<dbReference type="Pfam" id="PF05685">
    <property type="entry name" value="Uma2"/>
    <property type="match status" value="1"/>
</dbReference>
<sequence length="179" mass="19907">MVMAAVLSENVSLEDFIASPPDDMEWVDGQIAEKNGMTVKHSRIQSRLDRYWGNYKDSSGQGGEVYTEVPCRTNLRVRRPDVAYLTSELVAQYGDVPTFPQSPLLVAEIVSPTDIAEDIFLKAQEYLDSGCLEVWIVFPESRWIMIVTQTQKLAFNSGAIVSTQLVLLGFSVAVDELLG</sequence>
<organism evidence="2 3">
    <name type="scientific">Tychonema bourrellyi FEM_GT703</name>
    <dbReference type="NCBI Taxonomy" id="2040638"/>
    <lineage>
        <taxon>Bacteria</taxon>
        <taxon>Bacillati</taxon>
        <taxon>Cyanobacteriota</taxon>
        <taxon>Cyanophyceae</taxon>
        <taxon>Oscillatoriophycideae</taxon>
        <taxon>Oscillatoriales</taxon>
        <taxon>Microcoleaceae</taxon>
        <taxon>Tychonema</taxon>
    </lineage>
</organism>
<dbReference type="InterPro" id="IPR012296">
    <property type="entry name" value="Nuclease_put_TT1808"/>
</dbReference>
<evidence type="ECO:0000313" key="3">
    <source>
        <dbReference type="Proteomes" id="UP000226442"/>
    </source>
</evidence>
<proteinExistence type="predicted"/>
<comment type="caution">
    <text evidence="2">The sequence shown here is derived from an EMBL/GenBank/DDBJ whole genome shotgun (WGS) entry which is preliminary data.</text>
</comment>
<dbReference type="InterPro" id="IPR011335">
    <property type="entry name" value="Restrct_endonuc-II-like"/>
</dbReference>
<keyword evidence="3" id="KW-1185">Reference proteome</keyword>
<keyword evidence="2" id="KW-0378">Hydrolase</keyword>
<evidence type="ECO:0000259" key="1">
    <source>
        <dbReference type="Pfam" id="PF05685"/>
    </source>
</evidence>
<dbReference type="Proteomes" id="UP000226442">
    <property type="component" value="Unassembled WGS sequence"/>
</dbReference>
<protein>
    <submittedName>
        <fullName evidence="2">Uma2 family endonuclease</fullName>
    </submittedName>
</protein>
<dbReference type="InterPro" id="IPR008538">
    <property type="entry name" value="Uma2"/>
</dbReference>
<dbReference type="EMBL" id="NXIB02000008">
    <property type="protein sequence ID" value="PHX57007.1"/>
    <property type="molecule type" value="Genomic_DNA"/>
</dbReference>
<accession>A0A2G4F692</accession>
<gene>
    <name evidence="2" type="ORF">CP500_002410</name>
</gene>
<dbReference type="GO" id="GO:0004519">
    <property type="term" value="F:endonuclease activity"/>
    <property type="evidence" value="ECO:0007669"/>
    <property type="project" value="UniProtKB-KW"/>
</dbReference>
<dbReference type="CDD" id="cd06260">
    <property type="entry name" value="DUF820-like"/>
    <property type="match status" value="1"/>
</dbReference>
<dbReference type="Gene3D" id="3.90.1570.10">
    <property type="entry name" value="tt1808, chain A"/>
    <property type="match status" value="1"/>
</dbReference>
<keyword evidence="2" id="KW-0540">Nuclease</keyword>
<feature type="domain" description="Putative restriction endonuclease" evidence="1">
    <location>
        <begin position="15"/>
        <end position="174"/>
    </location>
</feature>